<keyword evidence="2" id="KW-1185">Reference proteome</keyword>
<evidence type="ECO:0000313" key="1">
    <source>
        <dbReference type="EMBL" id="KAI3827378.1"/>
    </source>
</evidence>
<evidence type="ECO:0000313" key="2">
    <source>
        <dbReference type="Proteomes" id="UP001056120"/>
    </source>
</evidence>
<accession>A0ACB9K566</accession>
<organism evidence="1 2">
    <name type="scientific">Smallanthus sonchifolius</name>
    <dbReference type="NCBI Taxonomy" id="185202"/>
    <lineage>
        <taxon>Eukaryota</taxon>
        <taxon>Viridiplantae</taxon>
        <taxon>Streptophyta</taxon>
        <taxon>Embryophyta</taxon>
        <taxon>Tracheophyta</taxon>
        <taxon>Spermatophyta</taxon>
        <taxon>Magnoliopsida</taxon>
        <taxon>eudicotyledons</taxon>
        <taxon>Gunneridae</taxon>
        <taxon>Pentapetalae</taxon>
        <taxon>asterids</taxon>
        <taxon>campanulids</taxon>
        <taxon>Asterales</taxon>
        <taxon>Asteraceae</taxon>
        <taxon>Asteroideae</taxon>
        <taxon>Heliantheae alliance</taxon>
        <taxon>Millerieae</taxon>
        <taxon>Smallanthus</taxon>
    </lineage>
</organism>
<dbReference type="EMBL" id="CM042018">
    <property type="protein sequence ID" value="KAI3827378.1"/>
    <property type="molecule type" value="Genomic_DNA"/>
</dbReference>
<proteinExistence type="predicted"/>
<protein>
    <submittedName>
        <fullName evidence="1">Uncharacterized protein</fullName>
    </submittedName>
</protein>
<sequence length="148" mass="15805">MKSQLAYKIHSWHLASVVSREIEVAERKAFNSVFIPFTLKGPCPQTINVGPQSQGVPSTPQSQGVPSSTPQNQGVPSSTAQSQGVPVNTPQSQVVPASTPQQSAITTNPSALLASPLATISLQQIQKWLTTTPGPGTDCTWVYRPHDY</sequence>
<gene>
    <name evidence="1" type="ORF">L1987_01451</name>
</gene>
<name>A0ACB9K566_9ASTR</name>
<reference evidence="2" key="1">
    <citation type="journal article" date="2022" name="Mol. Ecol. Resour.">
        <title>The genomes of chicory, endive, great burdock and yacon provide insights into Asteraceae palaeo-polyploidization history and plant inulin production.</title>
        <authorList>
            <person name="Fan W."/>
            <person name="Wang S."/>
            <person name="Wang H."/>
            <person name="Wang A."/>
            <person name="Jiang F."/>
            <person name="Liu H."/>
            <person name="Zhao H."/>
            <person name="Xu D."/>
            <person name="Zhang Y."/>
        </authorList>
    </citation>
    <scope>NUCLEOTIDE SEQUENCE [LARGE SCALE GENOMIC DNA]</scope>
    <source>
        <strain evidence="2">cv. Yunnan</strain>
    </source>
</reference>
<comment type="caution">
    <text evidence="1">The sequence shown here is derived from an EMBL/GenBank/DDBJ whole genome shotgun (WGS) entry which is preliminary data.</text>
</comment>
<dbReference type="Proteomes" id="UP001056120">
    <property type="component" value="Linkage Group LG01"/>
</dbReference>
<reference evidence="1 2" key="2">
    <citation type="journal article" date="2022" name="Mol. Ecol. Resour.">
        <title>The genomes of chicory, endive, great burdock and yacon provide insights into Asteraceae paleo-polyploidization history and plant inulin production.</title>
        <authorList>
            <person name="Fan W."/>
            <person name="Wang S."/>
            <person name="Wang H."/>
            <person name="Wang A."/>
            <person name="Jiang F."/>
            <person name="Liu H."/>
            <person name="Zhao H."/>
            <person name="Xu D."/>
            <person name="Zhang Y."/>
        </authorList>
    </citation>
    <scope>NUCLEOTIDE SEQUENCE [LARGE SCALE GENOMIC DNA]</scope>
    <source>
        <strain evidence="2">cv. Yunnan</strain>
        <tissue evidence="1">Leaves</tissue>
    </source>
</reference>